<evidence type="ECO:0000256" key="1">
    <source>
        <dbReference type="ARBA" id="ARBA00001913"/>
    </source>
</evidence>
<feature type="active site" description="Proton donor" evidence="7">
    <location>
        <position position="263"/>
    </location>
</feature>
<dbReference type="eggNOG" id="COG0366">
    <property type="taxonomic scope" value="Bacteria"/>
</dbReference>
<dbReference type="Gene3D" id="2.40.30.140">
    <property type="match status" value="1"/>
</dbReference>
<dbReference type="STRING" id="1338011.BD94_3560"/>
<dbReference type="KEGG" id="eao:BD94_3560"/>
<dbReference type="RefSeq" id="WP_024566381.1">
    <property type="nucleotide sequence ID" value="NZ_CP007547.1"/>
</dbReference>
<protein>
    <submittedName>
        <fullName evidence="10">Cytoplasmic alpha-amylase</fullName>
    </submittedName>
</protein>
<feature type="binding site" evidence="8">
    <location>
        <position position="103"/>
    </location>
    <ligand>
        <name>Ca(2+)</name>
        <dbReference type="ChEBI" id="CHEBI:29108"/>
        <label>1</label>
    </ligand>
</feature>
<dbReference type="Pfam" id="PF00128">
    <property type="entry name" value="Alpha-amylase"/>
    <property type="match status" value="1"/>
</dbReference>
<dbReference type="PIRSF" id="PIRSF001021">
    <property type="entry name" value="Alph-amls_thrmst"/>
    <property type="match status" value="1"/>
</dbReference>
<feature type="binding site" evidence="8">
    <location>
        <position position="237"/>
    </location>
    <ligand>
        <name>Ca(2+)</name>
        <dbReference type="ChEBI" id="CHEBI:29108"/>
        <label>1</label>
    </ligand>
</feature>
<keyword evidence="4" id="KW-0378">Hydrolase</keyword>
<proteinExistence type="inferred from homology"/>
<feature type="binding site" evidence="8">
    <location>
        <position position="202"/>
    </location>
    <ligand>
        <name>Ca(2+)</name>
        <dbReference type="ChEBI" id="CHEBI:29108"/>
        <label>1</label>
    </ligand>
</feature>
<evidence type="ECO:0000259" key="9">
    <source>
        <dbReference type="SMART" id="SM00642"/>
    </source>
</evidence>
<reference evidence="10" key="2">
    <citation type="journal article" date="2015" name="Genome Biol. Evol.">
        <title>Complete Genome Sequence and Transcriptomic Analysis of the Novel Pathogen Elizabethkingia anophelis in Response to Oxidative Stress.</title>
        <authorList>
            <person name="Li Y."/>
            <person name="Liu Y."/>
            <person name="Chew S.C."/>
            <person name="Tay M."/>
            <person name="Salido M.M."/>
            <person name="Teo J."/>
            <person name="Lauro F.M."/>
            <person name="Givskov M."/>
            <person name="Yang L."/>
        </authorList>
    </citation>
    <scope>NUCLEOTIDE SEQUENCE</scope>
    <source>
        <strain evidence="10">NUHP1</strain>
    </source>
</reference>
<dbReference type="InterPro" id="IPR013776">
    <property type="entry name" value="A-amylase_thermo"/>
</dbReference>
<dbReference type="EMBL" id="CP007547">
    <property type="protein sequence ID" value="AIL47335.1"/>
    <property type="molecule type" value="Genomic_DNA"/>
</dbReference>
<dbReference type="GO" id="GO:0005975">
    <property type="term" value="P:carbohydrate metabolic process"/>
    <property type="evidence" value="ECO:0007669"/>
    <property type="project" value="InterPro"/>
</dbReference>
<dbReference type="SUPFAM" id="SSF51445">
    <property type="entry name" value="(Trans)glycosidases"/>
    <property type="match status" value="1"/>
</dbReference>
<name>A0A077EP58_9FLAO</name>
<evidence type="ECO:0000256" key="3">
    <source>
        <dbReference type="ARBA" id="ARBA00022723"/>
    </source>
</evidence>
<evidence type="ECO:0000256" key="4">
    <source>
        <dbReference type="ARBA" id="ARBA00022801"/>
    </source>
</evidence>
<dbReference type="Gene3D" id="3.20.20.80">
    <property type="entry name" value="Glycosidases"/>
    <property type="match status" value="1"/>
</dbReference>
<keyword evidence="3 8" id="KW-0479">Metal-binding</keyword>
<reference evidence="10" key="1">
    <citation type="journal article" date="2013" name="Lancet">
        <title>First case of E anophelis outbreak in an intensive-care unit.</title>
        <authorList>
            <person name="Teo J."/>
            <person name="Tan S.Y."/>
            <person name="Tay M."/>
            <person name="Ding Y."/>
            <person name="Kjelleberg S."/>
            <person name="Givskov M."/>
            <person name="Lin R.T."/>
            <person name="Yang L."/>
        </authorList>
    </citation>
    <scope>NUCLEOTIDE SEQUENCE [LARGE SCALE GENOMIC DNA]</scope>
    <source>
        <strain evidence="10">NUHP1</strain>
    </source>
</reference>
<dbReference type="GO" id="GO:0005509">
    <property type="term" value="F:calcium ion binding"/>
    <property type="evidence" value="ECO:0007669"/>
    <property type="project" value="InterPro"/>
</dbReference>
<dbReference type="SMART" id="SM00642">
    <property type="entry name" value="Aamy"/>
    <property type="match status" value="1"/>
</dbReference>
<organism evidence="10 11">
    <name type="scientific">Elizabethkingia anophelis NUHP1</name>
    <dbReference type="NCBI Taxonomy" id="1338011"/>
    <lineage>
        <taxon>Bacteria</taxon>
        <taxon>Pseudomonadati</taxon>
        <taxon>Bacteroidota</taxon>
        <taxon>Flavobacteriia</taxon>
        <taxon>Flavobacteriales</taxon>
        <taxon>Weeksellaceae</taxon>
        <taxon>Elizabethkingia</taxon>
    </lineage>
</organism>
<dbReference type="Proteomes" id="UP000028933">
    <property type="component" value="Chromosome"/>
</dbReference>
<accession>A0A077EP58</accession>
<feature type="binding site" evidence="8">
    <location>
        <position position="417"/>
    </location>
    <ligand>
        <name>Ca(2+)</name>
        <dbReference type="ChEBI" id="CHEBI:29108"/>
        <label>3</label>
    </ligand>
</feature>
<dbReference type="CDD" id="cd11318">
    <property type="entry name" value="AmyAc_bac_fung_AmyA"/>
    <property type="match status" value="1"/>
</dbReference>
<comment type="similarity">
    <text evidence="2">Belongs to the glycosyl hydrolase 13 family.</text>
</comment>
<evidence type="ECO:0000256" key="2">
    <source>
        <dbReference type="ARBA" id="ARBA00008061"/>
    </source>
</evidence>
<dbReference type="InterPro" id="IPR015237">
    <property type="entry name" value="Alpha-amylase_C_pro"/>
</dbReference>
<feature type="binding site" evidence="8">
    <location>
        <position position="196"/>
    </location>
    <ligand>
        <name>Ca(2+)</name>
        <dbReference type="ChEBI" id="CHEBI:29108"/>
        <label>1</label>
    </ligand>
</feature>
<dbReference type="GO" id="GO:0004553">
    <property type="term" value="F:hydrolase activity, hydrolyzing O-glycosyl compounds"/>
    <property type="evidence" value="ECO:0007669"/>
    <property type="project" value="InterPro"/>
</dbReference>
<dbReference type="PANTHER" id="PTHR43447">
    <property type="entry name" value="ALPHA-AMYLASE"/>
    <property type="match status" value="1"/>
</dbReference>
<dbReference type="InterPro" id="IPR006047">
    <property type="entry name" value="GH13_cat_dom"/>
</dbReference>
<dbReference type="AlphaFoldDB" id="A0A077EP58"/>
<dbReference type="InterPro" id="IPR017853">
    <property type="entry name" value="GH"/>
</dbReference>
<keyword evidence="8" id="KW-0106">Calcium</keyword>
<keyword evidence="5" id="KW-0119">Carbohydrate metabolism</keyword>
<evidence type="ECO:0000256" key="7">
    <source>
        <dbReference type="PIRSR" id="PIRSR001021-1"/>
    </source>
</evidence>
<evidence type="ECO:0000313" key="11">
    <source>
        <dbReference type="Proteomes" id="UP000028933"/>
    </source>
</evidence>
<evidence type="ECO:0000313" key="10">
    <source>
        <dbReference type="EMBL" id="AIL47335.1"/>
    </source>
</evidence>
<dbReference type="Gene3D" id="2.60.40.1180">
    <property type="entry name" value="Golgi alpha-mannosidase II"/>
    <property type="match status" value="1"/>
</dbReference>
<keyword evidence="6" id="KW-0326">Glycosidase</keyword>
<dbReference type="InterPro" id="IPR013780">
    <property type="entry name" value="Glyco_hydro_b"/>
</dbReference>
<feature type="domain" description="Glycosyl hydrolase family 13 catalytic" evidence="9">
    <location>
        <begin position="3"/>
        <end position="401"/>
    </location>
</feature>
<dbReference type="NCBIfam" id="NF006968">
    <property type="entry name" value="PRK09441.1-1"/>
    <property type="match status" value="1"/>
</dbReference>
<sequence>MNGTMLQSFHWYTDGDSFLWKNIQETADYLKDIGITAVWLPPAYKCASGAYSVGYDPYDLFDLGEFNQKGSVPTKYGSKDDYLITIKCLKENAIQVIVDVVLNHKAGGDELEEFQVVEVNTENRNEVLSEPFNIQSYTKFNFPERNRQYSEFIWDFTCFSGVEYAEGVDGEHIYRVLNEHSDDWDKLISDEKGNYDFLMSNDINFRNPNVVGELDYWGRWYYEQIGYNGVRLDAVKHITPSFFKDWLYKLREATEENIFAVGEYWAPNDLPILEKYIEVTEECMSLFDAPLQHQFYLASNQGADYDLSKIFDGTLVQSQPDKAVTLVDNHDTQPLQQLEAPVEHWFKPIAYALILLRSEGYPCIFYPDLFGAHYVDKDKEGNDTEIFLEQVKELEVFLKIRQNNVYGLQRNYLDDPDCIGWTLEGNDISQGCAVIISNNGPREKIMEIGARYAGKSFYDILKGVNEHIEIDKNGCGKFSVSENNISVWVML</sequence>
<dbReference type="NCBIfam" id="NF006969">
    <property type="entry name" value="PRK09441.1-2"/>
    <property type="match status" value="1"/>
</dbReference>
<dbReference type="SUPFAM" id="SSF51011">
    <property type="entry name" value="Glycosyl hydrolase domain"/>
    <property type="match status" value="1"/>
</dbReference>
<feature type="binding site" evidence="8">
    <location>
        <position position="185"/>
    </location>
    <ligand>
        <name>Ca(2+)</name>
        <dbReference type="ChEBI" id="CHEBI:29108"/>
        <label>2</label>
    </ligand>
</feature>
<dbReference type="Pfam" id="PF09154">
    <property type="entry name" value="Alpha-amy_C_pro"/>
    <property type="match status" value="1"/>
</dbReference>
<comment type="cofactor">
    <cofactor evidence="1">
        <name>Ca(2+)</name>
        <dbReference type="ChEBI" id="CHEBI:29108"/>
    </cofactor>
</comment>
<feature type="active site" description="Nucleophile" evidence="7">
    <location>
        <position position="233"/>
    </location>
</feature>
<evidence type="ECO:0000256" key="5">
    <source>
        <dbReference type="ARBA" id="ARBA00023277"/>
    </source>
</evidence>
<evidence type="ECO:0000256" key="8">
    <source>
        <dbReference type="PIRSR" id="PIRSR001021-2"/>
    </source>
</evidence>
<evidence type="ECO:0000256" key="6">
    <source>
        <dbReference type="ARBA" id="ARBA00023295"/>
    </source>
</evidence>
<gene>
    <name evidence="10" type="ORF">BD94_3560</name>
</gene>
<dbReference type="HOGENOM" id="CLU_024572_2_0_10"/>